<reference evidence="1" key="2">
    <citation type="submission" date="2014-07" db="EMBL/GenBank/DDBJ databases">
        <authorList>
            <person name="Hull J."/>
        </authorList>
    </citation>
    <scope>NUCLEOTIDE SEQUENCE</scope>
</reference>
<accession>A0A0A9ZD16</accession>
<feature type="non-terminal residue" evidence="1">
    <location>
        <position position="1"/>
    </location>
</feature>
<gene>
    <name evidence="1" type="primary">ribB_2</name>
    <name evidence="1" type="ORF">CM83_104743</name>
</gene>
<protein>
    <submittedName>
        <fullName evidence="1">3,4-dihydroxy-2-butanone 4-phosphate synthase</fullName>
    </submittedName>
</protein>
<organism evidence="1">
    <name type="scientific">Lygus hesperus</name>
    <name type="common">Western plant bug</name>
    <dbReference type="NCBI Taxonomy" id="30085"/>
    <lineage>
        <taxon>Eukaryota</taxon>
        <taxon>Metazoa</taxon>
        <taxon>Ecdysozoa</taxon>
        <taxon>Arthropoda</taxon>
        <taxon>Hexapoda</taxon>
        <taxon>Insecta</taxon>
        <taxon>Pterygota</taxon>
        <taxon>Neoptera</taxon>
        <taxon>Paraneoptera</taxon>
        <taxon>Hemiptera</taxon>
        <taxon>Heteroptera</taxon>
        <taxon>Panheteroptera</taxon>
        <taxon>Cimicomorpha</taxon>
        <taxon>Miridae</taxon>
        <taxon>Mirini</taxon>
        <taxon>Lygus</taxon>
    </lineage>
</organism>
<feature type="non-terminal residue" evidence="1">
    <location>
        <position position="108"/>
    </location>
</feature>
<name>A0A0A9ZD16_LYGHE</name>
<reference evidence="1" key="1">
    <citation type="journal article" date="2014" name="PLoS ONE">
        <title>Transcriptome-Based Identification of ABC Transporters in the Western Tarnished Plant Bug Lygus hesperus.</title>
        <authorList>
            <person name="Hull J.J."/>
            <person name="Chaney K."/>
            <person name="Geib S.M."/>
            <person name="Fabrick J.A."/>
            <person name="Brent C.S."/>
            <person name="Walsh D."/>
            <person name="Lavine L.C."/>
        </authorList>
    </citation>
    <scope>NUCLEOTIDE SEQUENCE</scope>
</reference>
<proteinExistence type="predicted"/>
<sequence>LITSDCVRRLGLNVMQHTTPLVGALQSSIGVANGMVSCVVSSGRPRSEPLMTQAVVVKSICANLPTCSLGEDLYLRFSHLDLADRAFHVEGKIDLLLGAELYASIFQP</sequence>
<dbReference type="AlphaFoldDB" id="A0A0A9ZD16"/>
<dbReference type="EMBL" id="GBHO01001793">
    <property type="protein sequence ID" value="JAG41811.1"/>
    <property type="molecule type" value="Transcribed_RNA"/>
</dbReference>
<evidence type="ECO:0000313" key="1">
    <source>
        <dbReference type="EMBL" id="JAG41811.1"/>
    </source>
</evidence>